<proteinExistence type="predicted"/>
<name>A0ACC2FQ61_DALPE</name>
<comment type="caution">
    <text evidence="1">The sequence shown here is derived from an EMBL/GenBank/DDBJ whole genome shotgun (WGS) entry which is preliminary data.</text>
</comment>
<protein>
    <submittedName>
        <fullName evidence="1">Uncharacterized protein</fullName>
    </submittedName>
</protein>
<accession>A0ACC2FQ61</accession>
<dbReference type="EMBL" id="CM055751">
    <property type="protein sequence ID" value="KAJ7993422.1"/>
    <property type="molecule type" value="Genomic_DNA"/>
</dbReference>
<reference evidence="1" key="1">
    <citation type="submission" date="2021-05" db="EMBL/GenBank/DDBJ databases">
        <authorList>
            <person name="Pan Q."/>
            <person name="Jouanno E."/>
            <person name="Zahm M."/>
            <person name="Klopp C."/>
            <person name="Cabau C."/>
            <person name="Louis A."/>
            <person name="Berthelot C."/>
            <person name="Parey E."/>
            <person name="Roest Crollius H."/>
            <person name="Montfort J."/>
            <person name="Robinson-Rechavi M."/>
            <person name="Bouchez O."/>
            <person name="Lampietro C."/>
            <person name="Lopez Roques C."/>
            <person name="Donnadieu C."/>
            <person name="Postlethwait J."/>
            <person name="Bobe J."/>
            <person name="Dillon D."/>
            <person name="Chandos A."/>
            <person name="von Hippel F."/>
            <person name="Guiguen Y."/>
        </authorList>
    </citation>
    <scope>NUCLEOTIDE SEQUENCE</scope>
    <source>
        <strain evidence="1">YG-Jan2019</strain>
    </source>
</reference>
<evidence type="ECO:0000313" key="1">
    <source>
        <dbReference type="EMBL" id="KAJ7993422.1"/>
    </source>
</evidence>
<keyword evidence="2" id="KW-1185">Reference proteome</keyword>
<organism evidence="1 2">
    <name type="scientific">Dallia pectoralis</name>
    <name type="common">Alaska blackfish</name>
    <dbReference type="NCBI Taxonomy" id="75939"/>
    <lineage>
        <taxon>Eukaryota</taxon>
        <taxon>Metazoa</taxon>
        <taxon>Chordata</taxon>
        <taxon>Craniata</taxon>
        <taxon>Vertebrata</taxon>
        <taxon>Euteleostomi</taxon>
        <taxon>Actinopterygii</taxon>
        <taxon>Neopterygii</taxon>
        <taxon>Teleostei</taxon>
        <taxon>Protacanthopterygii</taxon>
        <taxon>Esociformes</taxon>
        <taxon>Umbridae</taxon>
        <taxon>Dallia</taxon>
    </lineage>
</organism>
<evidence type="ECO:0000313" key="2">
    <source>
        <dbReference type="Proteomes" id="UP001157502"/>
    </source>
</evidence>
<dbReference type="Proteomes" id="UP001157502">
    <property type="component" value="Chromosome 24"/>
</dbReference>
<gene>
    <name evidence="1" type="ORF">DPEC_G00272270</name>
</gene>
<sequence length="121" mass="13059">MCMLASAYVFGRRHEDSELPAPRRVAIPFIKSKADHQRERESERISVLGKRSKTKPPTHTLRSEGLVPFPCPSMGACPAGTVSTRSPGTAARAGLGGIGLLSMAVERRQAVRYSGPLFLPS</sequence>